<keyword evidence="2" id="KW-1133">Transmembrane helix</keyword>
<dbReference type="Proteomes" id="UP001320420">
    <property type="component" value="Unassembled WGS sequence"/>
</dbReference>
<proteinExistence type="predicted"/>
<organism evidence="3 4">
    <name type="scientific">Diatrype stigma</name>
    <dbReference type="NCBI Taxonomy" id="117547"/>
    <lineage>
        <taxon>Eukaryota</taxon>
        <taxon>Fungi</taxon>
        <taxon>Dikarya</taxon>
        <taxon>Ascomycota</taxon>
        <taxon>Pezizomycotina</taxon>
        <taxon>Sordariomycetes</taxon>
        <taxon>Xylariomycetidae</taxon>
        <taxon>Xylariales</taxon>
        <taxon>Diatrypaceae</taxon>
        <taxon>Diatrype</taxon>
    </lineage>
</organism>
<accession>A0AAN9UQN4</accession>
<reference evidence="3 4" key="1">
    <citation type="submission" date="2024-02" db="EMBL/GenBank/DDBJ databases">
        <title>De novo assembly and annotation of 12 fungi associated with fruit tree decline syndrome in Ontario, Canada.</title>
        <authorList>
            <person name="Sulman M."/>
            <person name="Ellouze W."/>
            <person name="Ilyukhin E."/>
        </authorList>
    </citation>
    <scope>NUCLEOTIDE SEQUENCE [LARGE SCALE GENOMIC DNA]</scope>
    <source>
        <strain evidence="3 4">M11/M66-122</strain>
    </source>
</reference>
<keyword evidence="4" id="KW-1185">Reference proteome</keyword>
<evidence type="ECO:0000313" key="3">
    <source>
        <dbReference type="EMBL" id="KAK7751426.1"/>
    </source>
</evidence>
<protein>
    <submittedName>
        <fullName evidence="3">Uncharacterized protein</fullName>
    </submittedName>
</protein>
<dbReference type="AlphaFoldDB" id="A0AAN9UQN4"/>
<sequence>MPEETGGQWDKDDPEPDQRTDETAMAFDVVSGDYHSPGFFCPSGYTASALDGRTSGLPMPTTASDCRTGAYAAELRRQATDGGEPAAGAPAPTGPPGWPPPPPPPPPPGWSPPPGAPTGWPPPPPPPPPPGWDGSGDASFDSDGNSRYDDDSGSGRSSGGFSPAATAGIAVGSGVGALLVFGLGAYLYFRRRRGQTRSAPGPAMELDATHGVSNGDGSTVNHPGGDPNRGPELQRYYKLGEEEQGVSPGGSDSVTLAGGGYGSYSSYGGHPGVHDGAVVYEMEAGVSSNMNRADVELGRAQQ</sequence>
<keyword evidence="2" id="KW-0472">Membrane</keyword>
<feature type="region of interest" description="Disordered" evidence="1">
    <location>
        <begin position="1"/>
        <end position="25"/>
    </location>
</feature>
<evidence type="ECO:0000256" key="1">
    <source>
        <dbReference type="SAM" id="MobiDB-lite"/>
    </source>
</evidence>
<name>A0AAN9UQN4_9PEZI</name>
<keyword evidence="2" id="KW-0812">Transmembrane</keyword>
<evidence type="ECO:0000256" key="2">
    <source>
        <dbReference type="SAM" id="Phobius"/>
    </source>
</evidence>
<feature type="transmembrane region" description="Helical" evidence="2">
    <location>
        <begin position="167"/>
        <end position="189"/>
    </location>
</feature>
<gene>
    <name evidence="3" type="ORF">SLS62_006682</name>
</gene>
<dbReference type="CDD" id="cd12087">
    <property type="entry name" value="TM_EGFR-like"/>
    <property type="match status" value="1"/>
</dbReference>
<feature type="region of interest" description="Disordered" evidence="1">
    <location>
        <begin position="46"/>
        <end position="161"/>
    </location>
</feature>
<feature type="compositionally biased region" description="Pro residues" evidence="1">
    <location>
        <begin position="92"/>
        <end position="131"/>
    </location>
</feature>
<comment type="caution">
    <text evidence="3">The sequence shown here is derived from an EMBL/GenBank/DDBJ whole genome shotgun (WGS) entry which is preliminary data.</text>
</comment>
<evidence type="ECO:0000313" key="4">
    <source>
        <dbReference type="Proteomes" id="UP001320420"/>
    </source>
</evidence>
<dbReference type="EMBL" id="JAKJXP020000050">
    <property type="protein sequence ID" value="KAK7751426.1"/>
    <property type="molecule type" value="Genomic_DNA"/>
</dbReference>